<reference evidence="8" key="1">
    <citation type="submission" date="2016-01" db="EMBL/GenBank/DDBJ databases">
        <authorList>
            <person name="Vorgias C.E."/>
        </authorList>
    </citation>
    <scope>NUCLEOTIDE SEQUENCE [LARGE SCALE GENOMIC DNA]</scope>
</reference>
<feature type="active site" description="Nucleophile" evidence="4">
    <location>
        <position position="414"/>
    </location>
</feature>
<dbReference type="InterPro" id="IPR001360">
    <property type="entry name" value="Glyco_hydro_1"/>
</dbReference>
<evidence type="ECO:0000256" key="1">
    <source>
        <dbReference type="ARBA" id="ARBA00010838"/>
    </source>
</evidence>
<evidence type="ECO:0000256" key="2">
    <source>
        <dbReference type="ARBA" id="ARBA00022801"/>
    </source>
</evidence>
<dbReference type="GeneID" id="33320906"/>
<gene>
    <name evidence="7" type="ORF">CHITON_2151</name>
</gene>
<sequence>MLPENFLWGVSQSGFQFEMGDRLRRHIDPNTDWWYWVRDEYNIKKGLVSGDLPEDGINSYELYERDQEIAKDLGLNTYRIGIEWSRVFPWPTTFVDVEYEIDESYGLVKDVKISKDALEKLDEIANQREIIYYRNLINSLRKRGFKVILNLNHFTLPIWLHDPIESREKALTNKRNGWVSERSVIEFAKFAAYLAYKFGDIVDMWSTFNEPMVVVELGYLAPYSGFPPGVMNPEAAKLVMLHMINAHALAYRMIKKFDRKKADPESKEPAEIGIIYNNIGVTYPFNPKDSKDLQASDNANFFHSGLFLTAIHRGKLNIEFDGETFVYLPYLKGNDWLGVNYYTREVVKYQDPMFPSIPLISFKGVPDYGYGCRPGTTSKDGNPVSDIGWEVYPKGMYDSIVAANEYGVPVYVTENGIADSKDVLRPYYIASHIEAMEEAYENGYDVRGYLHWALTDNYEWALGFRMRFGLYEVNLITKERKPRKKSVRVFREIVINNGLTSNIRKEILEEG</sequence>
<dbReference type="SUPFAM" id="SSF51445">
    <property type="entry name" value="(Trans)glycosidases"/>
    <property type="match status" value="1"/>
</dbReference>
<keyword evidence="3 6" id="KW-0326">Glycosidase</keyword>
<dbReference type="Pfam" id="PF00232">
    <property type="entry name" value="Glyco_hydro_1"/>
    <property type="match status" value="2"/>
</dbReference>
<dbReference type="PROSITE" id="PS00653">
    <property type="entry name" value="GLYCOSYL_HYDROL_F1_2"/>
    <property type="match status" value="1"/>
</dbReference>
<dbReference type="RefSeq" id="WP_084448904.1">
    <property type="nucleotide sequence ID" value="NZ_CP015193.1"/>
</dbReference>
<dbReference type="KEGG" id="tch:CHITON_2151"/>
<keyword evidence="2 6" id="KW-0378">Hydrolase</keyword>
<dbReference type="NCBIfam" id="NF041004">
    <property type="entry name" value="Beta_gal_BgaS"/>
    <property type="match status" value="1"/>
</dbReference>
<name>A0A161KB37_9EURY</name>
<dbReference type="Gene3D" id="3.20.20.80">
    <property type="entry name" value="Glycosidases"/>
    <property type="match status" value="1"/>
</dbReference>
<proteinExistence type="inferred from homology"/>
<dbReference type="EC" id="3.2.1.21" evidence="7"/>
<dbReference type="InterPro" id="IPR033132">
    <property type="entry name" value="GH_1_N_CS"/>
</dbReference>
<evidence type="ECO:0000256" key="6">
    <source>
        <dbReference type="RuleBase" id="RU004468"/>
    </source>
</evidence>
<dbReference type="PRINTS" id="PR00131">
    <property type="entry name" value="GLHYDRLASE1"/>
</dbReference>
<protein>
    <submittedName>
        <fullName evidence="7">Beta-galactosidase / Beta-glucosidase / Beta-fucosidase</fullName>
        <ecNumber evidence="7">3.2.1.21</ecNumber>
        <ecNumber evidence="7">3.2.1.23</ecNumber>
        <ecNumber evidence="7">3.2.1.38</ecNumber>
    </submittedName>
</protein>
<dbReference type="InterPro" id="IPR053427">
    <property type="entry name" value="Beta-galactosidase"/>
</dbReference>
<evidence type="ECO:0000256" key="3">
    <source>
        <dbReference type="ARBA" id="ARBA00023295"/>
    </source>
</evidence>
<dbReference type="GO" id="GO:0033907">
    <property type="term" value="F:beta-D-fucosidase activity"/>
    <property type="evidence" value="ECO:0007669"/>
    <property type="project" value="UniProtKB-EC"/>
</dbReference>
<dbReference type="Proteomes" id="UP000093069">
    <property type="component" value="Chromosome I"/>
</dbReference>
<comment type="similarity">
    <text evidence="1 5">Belongs to the glycosyl hydrolase 1 family.</text>
</comment>
<dbReference type="GO" id="GO:0004565">
    <property type="term" value="F:beta-galactosidase activity"/>
    <property type="evidence" value="ECO:0007669"/>
    <property type="project" value="UniProtKB-EC"/>
</dbReference>
<evidence type="ECO:0000256" key="5">
    <source>
        <dbReference type="RuleBase" id="RU003690"/>
    </source>
</evidence>
<dbReference type="EC" id="3.2.1.23" evidence="7"/>
<dbReference type="InterPro" id="IPR017853">
    <property type="entry name" value="GH"/>
</dbReference>
<dbReference type="EMBL" id="LN999010">
    <property type="protein sequence ID" value="CUX78930.1"/>
    <property type="molecule type" value="Genomic_DNA"/>
</dbReference>
<organism evidence="7 8">
    <name type="scientific">Thermococcus chitonophagus</name>
    <dbReference type="NCBI Taxonomy" id="54262"/>
    <lineage>
        <taxon>Archaea</taxon>
        <taxon>Methanobacteriati</taxon>
        <taxon>Methanobacteriota</taxon>
        <taxon>Thermococci</taxon>
        <taxon>Thermococcales</taxon>
        <taxon>Thermococcaceae</taxon>
        <taxon>Thermococcus</taxon>
    </lineage>
</organism>
<dbReference type="AlphaFoldDB" id="A0A161KB37"/>
<dbReference type="InterPro" id="IPR018120">
    <property type="entry name" value="Glyco_hydro_1_AS"/>
</dbReference>
<dbReference type="PANTHER" id="PTHR10353:SF209">
    <property type="entry name" value="GALACTOLIPID GALACTOSYLTRANSFERASE SFR2, CHLOROPLASTIC"/>
    <property type="match status" value="1"/>
</dbReference>
<evidence type="ECO:0000256" key="4">
    <source>
        <dbReference type="PROSITE-ProRule" id="PRU10055"/>
    </source>
</evidence>
<evidence type="ECO:0000313" key="8">
    <source>
        <dbReference type="Proteomes" id="UP000093069"/>
    </source>
</evidence>
<dbReference type="OrthoDB" id="84443at2157"/>
<accession>A0A161KB37</accession>
<evidence type="ECO:0000313" key="7">
    <source>
        <dbReference type="EMBL" id="CUX78930.1"/>
    </source>
</evidence>
<dbReference type="GO" id="GO:0005975">
    <property type="term" value="P:carbohydrate metabolic process"/>
    <property type="evidence" value="ECO:0007669"/>
    <property type="project" value="InterPro"/>
</dbReference>
<dbReference type="GO" id="GO:0008422">
    <property type="term" value="F:beta-glucosidase activity"/>
    <property type="evidence" value="ECO:0007669"/>
    <property type="project" value="UniProtKB-EC"/>
</dbReference>
<dbReference type="STRING" id="54262.CHITON_2151"/>
<dbReference type="EC" id="3.2.1.38" evidence="7"/>
<dbReference type="PANTHER" id="PTHR10353">
    <property type="entry name" value="GLYCOSYL HYDROLASE"/>
    <property type="match status" value="1"/>
</dbReference>
<dbReference type="PROSITE" id="PS00572">
    <property type="entry name" value="GLYCOSYL_HYDROL_F1_1"/>
    <property type="match status" value="1"/>
</dbReference>